<dbReference type="InterPro" id="IPR018114">
    <property type="entry name" value="TRYPSIN_HIS"/>
</dbReference>
<dbReference type="InterPro" id="IPR009003">
    <property type="entry name" value="Peptidase_S1_PA"/>
</dbReference>
<proteinExistence type="evidence at transcript level"/>
<evidence type="ECO:0000256" key="6">
    <source>
        <dbReference type="ARBA" id="ARBA00023157"/>
    </source>
</evidence>
<dbReference type="AlphaFoldDB" id="A0A2K8JR24"/>
<name>A0A2K8JR24_9HEMI</name>
<keyword evidence="5 8" id="KW-0720">Serine protease</keyword>
<feature type="signal peptide" evidence="9">
    <location>
        <begin position="1"/>
        <end position="21"/>
    </location>
</feature>
<comment type="subcellular location">
    <subcellularLocation>
        <location evidence="1">Secreted</location>
    </subcellularLocation>
</comment>
<dbReference type="InterPro" id="IPR033116">
    <property type="entry name" value="TRYPSIN_SER"/>
</dbReference>
<feature type="domain" description="Peptidase S1" evidence="10">
    <location>
        <begin position="53"/>
        <end position="291"/>
    </location>
</feature>
<accession>A0A2K8JR24</accession>
<dbReference type="InterPro" id="IPR001254">
    <property type="entry name" value="Trypsin_dom"/>
</dbReference>
<dbReference type="InterPro" id="IPR001314">
    <property type="entry name" value="Peptidase_S1A"/>
</dbReference>
<dbReference type="Gene3D" id="2.40.10.10">
    <property type="entry name" value="Trypsin-like serine proteases"/>
    <property type="match status" value="1"/>
</dbReference>
<evidence type="ECO:0000259" key="10">
    <source>
        <dbReference type="PROSITE" id="PS50240"/>
    </source>
</evidence>
<evidence type="ECO:0000256" key="2">
    <source>
        <dbReference type="ARBA" id="ARBA00022525"/>
    </source>
</evidence>
<evidence type="ECO:0000256" key="4">
    <source>
        <dbReference type="ARBA" id="ARBA00022801"/>
    </source>
</evidence>
<evidence type="ECO:0000256" key="8">
    <source>
        <dbReference type="RuleBase" id="RU363034"/>
    </source>
</evidence>
<evidence type="ECO:0000256" key="1">
    <source>
        <dbReference type="ARBA" id="ARBA00004613"/>
    </source>
</evidence>
<feature type="chain" id="PRO_5014855882" evidence="9">
    <location>
        <begin position="22"/>
        <end position="303"/>
    </location>
</feature>
<keyword evidence="3 8" id="KW-0645">Protease</keyword>
<dbReference type="InterPro" id="IPR043504">
    <property type="entry name" value="Peptidase_S1_PA_chymotrypsin"/>
</dbReference>
<dbReference type="GO" id="GO:0005576">
    <property type="term" value="C:extracellular region"/>
    <property type="evidence" value="ECO:0007669"/>
    <property type="project" value="UniProtKB-SubCell"/>
</dbReference>
<dbReference type="PROSITE" id="PS50240">
    <property type="entry name" value="TRYPSIN_DOM"/>
    <property type="match status" value="1"/>
</dbReference>
<organism evidence="11">
    <name type="scientific">Lethocerus distinctifemur</name>
    <dbReference type="NCBI Taxonomy" id="280095"/>
    <lineage>
        <taxon>Eukaryota</taxon>
        <taxon>Metazoa</taxon>
        <taxon>Ecdysozoa</taxon>
        <taxon>Arthropoda</taxon>
        <taxon>Hexapoda</taxon>
        <taxon>Insecta</taxon>
        <taxon>Pterygota</taxon>
        <taxon>Neoptera</taxon>
        <taxon>Paraneoptera</taxon>
        <taxon>Hemiptera</taxon>
        <taxon>Heteroptera</taxon>
        <taxon>Panheteroptera</taxon>
        <taxon>Nepomorpha</taxon>
        <taxon>Belostomatidae</taxon>
        <taxon>Lethocerinae</taxon>
        <taxon>Lethocerus</taxon>
    </lineage>
</organism>
<dbReference type="PANTHER" id="PTHR24256">
    <property type="entry name" value="TRYPTASE-RELATED"/>
    <property type="match status" value="1"/>
</dbReference>
<dbReference type="InterPro" id="IPR051487">
    <property type="entry name" value="Ser/Thr_Proteases_Immune/Dev"/>
</dbReference>
<dbReference type="SUPFAM" id="SSF50494">
    <property type="entry name" value="Trypsin-like serine proteases"/>
    <property type="match status" value="1"/>
</dbReference>
<keyword evidence="4 8" id="KW-0378">Hydrolase</keyword>
<dbReference type="CDD" id="cd00190">
    <property type="entry name" value="Tryp_SPc"/>
    <property type="match status" value="1"/>
</dbReference>
<evidence type="ECO:0000256" key="3">
    <source>
        <dbReference type="ARBA" id="ARBA00022670"/>
    </source>
</evidence>
<protein>
    <submittedName>
        <fullName evidence="11">Venom S1 protease 9</fullName>
    </submittedName>
</protein>
<evidence type="ECO:0000256" key="5">
    <source>
        <dbReference type="ARBA" id="ARBA00022825"/>
    </source>
</evidence>
<dbReference type="PRINTS" id="PR00722">
    <property type="entry name" value="CHYMOTRYPSIN"/>
</dbReference>
<dbReference type="GO" id="GO:0006508">
    <property type="term" value="P:proteolysis"/>
    <property type="evidence" value="ECO:0007669"/>
    <property type="project" value="UniProtKB-KW"/>
</dbReference>
<keyword evidence="2" id="KW-0964">Secreted</keyword>
<dbReference type="EMBL" id="MF683262">
    <property type="protein sequence ID" value="ATU82403.1"/>
    <property type="molecule type" value="mRNA"/>
</dbReference>
<keyword evidence="9" id="KW-0732">Signal</keyword>
<dbReference type="SMART" id="SM00020">
    <property type="entry name" value="Tryp_SPc"/>
    <property type="match status" value="1"/>
</dbReference>
<dbReference type="GO" id="GO:0004252">
    <property type="term" value="F:serine-type endopeptidase activity"/>
    <property type="evidence" value="ECO:0007669"/>
    <property type="project" value="InterPro"/>
</dbReference>
<dbReference type="Pfam" id="PF00089">
    <property type="entry name" value="Trypsin"/>
    <property type="match status" value="1"/>
</dbReference>
<evidence type="ECO:0000313" key="11">
    <source>
        <dbReference type="EMBL" id="ATU82403.1"/>
    </source>
</evidence>
<dbReference type="PROSITE" id="PS00135">
    <property type="entry name" value="TRYPSIN_SER"/>
    <property type="match status" value="1"/>
</dbReference>
<dbReference type="FunFam" id="2.40.10.10:FF:000015">
    <property type="entry name" value="Atrial natriuretic peptide-converting enzyme"/>
    <property type="match status" value="1"/>
</dbReference>
<keyword evidence="6" id="KW-1015">Disulfide bond</keyword>
<evidence type="ECO:0000256" key="7">
    <source>
        <dbReference type="ARBA" id="ARBA00024195"/>
    </source>
</evidence>
<comment type="similarity">
    <text evidence="7">Belongs to the peptidase S1 family. CLIP subfamily.</text>
</comment>
<sequence>MKVYLAFIVLGSSLLAALGSSSEEIDSSEFGTVKGPRGTNCTCGWANKNEKRIVSGVETGINEFPFMAGLMSQRYKIVICGGSIITEWHVLTAAHCTRPMVDANTPMAVVVGEHDTVRKLETDATKIINVKYPIEHEKYGTLGHPNDIALLVLEEKIEFTKLVGPVCLPTNIINLNHKYITVMGWGRLKFEGGGSSVLMKVNLKVVPTEECNKKNPLKIPTDIPRQFCTGGNRRKDSCKGDSGGPLVMVDPETNRYVLHGIVSMGFGCATEKPGINTNVAYYLDWIQRKVHESVPGVYTCSKS</sequence>
<dbReference type="PROSITE" id="PS00134">
    <property type="entry name" value="TRYPSIN_HIS"/>
    <property type="match status" value="1"/>
</dbReference>
<reference evidence="11" key="1">
    <citation type="journal article" date="2018" name="Cell. Mol. Life Sci.">
        <title>Giant fish-killing water bug reveals ancient and dynamic venom evolution in Heteroptera.</title>
        <authorList>
            <person name="Walker A.A."/>
            <person name="Hernandez-Vargas M.J."/>
            <person name="Corzo G."/>
            <person name="Fry B.G."/>
            <person name="King G.F."/>
        </authorList>
    </citation>
    <scope>NUCLEOTIDE SEQUENCE</scope>
</reference>
<evidence type="ECO:0000256" key="9">
    <source>
        <dbReference type="SAM" id="SignalP"/>
    </source>
</evidence>